<keyword evidence="1 7" id="KW-0963">Cytoplasm</keyword>
<keyword evidence="10" id="KW-1185">Reference proteome</keyword>
<dbReference type="InterPro" id="IPR022876">
    <property type="entry name" value="Tscrpt_rep_Rex"/>
</dbReference>
<organism evidence="9 10">
    <name type="scientific">Sporomusa ovata</name>
    <dbReference type="NCBI Taxonomy" id="2378"/>
    <lineage>
        <taxon>Bacteria</taxon>
        <taxon>Bacillati</taxon>
        <taxon>Bacillota</taxon>
        <taxon>Negativicutes</taxon>
        <taxon>Selenomonadales</taxon>
        <taxon>Sporomusaceae</taxon>
        <taxon>Sporomusa</taxon>
    </lineage>
</organism>
<dbReference type="SUPFAM" id="SSF46785">
    <property type="entry name" value="Winged helix' DNA-binding domain"/>
    <property type="match status" value="1"/>
</dbReference>
<dbReference type="Gene3D" id="1.10.10.10">
    <property type="entry name" value="Winged helix-like DNA-binding domain superfamily/Winged helix DNA-binding domain"/>
    <property type="match status" value="1"/>
</dbReference>
<dbReference type="SUPFAM" id="SSF51735">
    <property type="entry name" value="NAD(P)-binding Rossmann-fold domains"/>
    <property type="match status" value="1"/>
</dbReference>
<gene>
    <name evidence="7" type="primary">rex</name>
    <name evidence="9" type="ORF">SpAn4DRAFT_1919</name>
</gene>
<feature type="DNA-binding region" description="H-T-H motif" evidence="7">
    <location>
        <begin position="18"/>
        <end position="57"/>
    </location>
</feature>
<keyword evidence="2 7" id="KW-0678">Repressor</keyword>
<keyword evidence="6 7" id="KW-0804">Transcription</keyword>
<comment type="caution">
    <text evidence="7">Lacks conserved residue(s) required for the propagation of feature annotation.</text>
</comment>
<dbReference type="Gene3D" id="3.40.50.720">
    <property type="entry name" value="NAD(P)-binding Rossmann-like Domain"/>
    <property type="match status" value="1"/>
</dbReference>
<dbReference type="Pfam" id="PF02629">
    <property type="entry name" value="CoA_binding"/>
    <property type="match status" value="1"/>
</dbReference>
<proteinExistence type="inferred from homology"/>
<dbReference type="NCBIfam" id="NF003996">
    <property type="entry name" value="PRK05472.2-5"/>
    <property type="match status" value="1"/>
</dbReference>
<dbReference type="EMBL" id="CTRP01000003">
    <property type="protein sequence ID" value="CQR70941.1"/>
    <property type="molecule type" value="Genomic_DNA"/>
</dbReference>
<dbReference type="NCBIfam" id="NF003995">
    <property type="entry name" value="PRK05472.2-4"/>
    <property type="match status" value="1"/>
</dbReference>
<evidence type="ECO:0000256" key="4">
    <source>
        <dbReference type="ARBA" id="ARBA00023027"/>
    </source>
</evidence>
<evidence type="ECO:0000256" key="2">
    <source>
        <dbReference type="ARBA" id="ARBA00022491"/>
    </source>
</evidence>
<evidence type="ECO:0000313" key="9">
    <source>
        <dbReference type="EMBL" id="CQR70941.1"/>
    </source>
</evidence>
<evidence type="ECO:0000256" key="1">
    <source>
        <dbReference type="ARBA" id="ARBA00022490"/>
    </source>
</evidence>
<dbReference type="GO" id="GO:0051775">
    <property type="term" value="P:response to redox state"/>
    <property type="evidence" value="ECO:0007669"/>
    <property type="project" value="InterPro"/>
</dbReference>
<dbReference type="HAMAP" id="MF_01131">
    <property type="entry name" value="Rex"/>
    <property type="match status" value="1"/>
</dbReference>
<dbReference type="GO" id="GO:0003700">
    <property type="term" value="F:DNA-binding transcription factor activity"/>
    <property type="evidence" value="ECO:0007669"/>
    <property type="project" value="UniProtKB-UniRule"/>
</dbReference>
<name>A0A0U1KU28_9FIRM</name>
<dbReference type="InterPro" id="IPR009718">
    <property type="entry name" value="Rex_DNA-bd_C_dom"/>
</dbReference>
<evidence type="ECO:0000256" key="5">
    <source>
        <dbReference type="ARBA" id="ARBA00023125"/>
    </source>
</evidence>
<dbReference type="AlphaFoldDB" id="A0A0U1KU28"/>
<dbReference type="InterPro" id="IPR003781">
    <property type="entry name" value="CoA-bd"/>
</dbReference>
<feature type="domain" description="CoA-binding" evidence="8">
    <location>
        <begin position="82"/>
        <end position="185"/>
    </location>
</feature>
<comment type="function">
    <text evidence="7">Modulates transcription in response to changes in cellular NADH/NAD(+) redox state.</text>
</comment>
<comment type="subcellular location">
    <subcellularLocation>
        <location evidence="7">Cytoplasm</location>
    </subcellularLocation>
</comment>
<dbReference type="Pfam" id="PF06971">
    <property type="entry name" value="Put_DNA-bind_N"/>
    <property type="match status" value="1"/>
</dbReference>
<evidence type="ECO:0000256" key="7">
    <source>
        <dbReference type="HAMAP-Rule" id="MF_01131"/>
    </source>
</evidence>
<evidence type="ECO:0000256" key="3">
    <source>
        <dbReference type="ARBA" id="ARBA00023015"/>
    </source>
</evidence>
<dbReference type="PANTHER" id="PTHR35786:SF1">
    <property type="entry name" value="REDOX-SENSING TRANSCRIPTIONAL REPRESSOR REX 1"/>
    <property type="match status" value="1"/>
</dbReference>
<dbReference type="NCBIfam" id="NF003994">
    <property type="entry name" value="PRK05472.2-3"/>
    <property type="match status" value="1"/>
</dbReference>
<comment type="similarity">
    <text evidence="7">Belongs to the transcriptional regulatory Rex family.</text>
</comment>
<keyword evidence="5 7" id="KW-0238">DNA-binding</keyword>
<dbReference type="Proteomes" id="UP000049855">
    <property type="component" value="Unassembled WGS sequence"/>
</dbReference>
<comment type="subunit">
    <text evidence="7">Homodimer.</text>
</comment>
<reference evidence="10" key="1">
    <citation type="submission" date="2015-03" db="EMBL/GenBank/DDBJ databases">
        <authorList>
            <person name="Nijsse Bart"/>
        </authorList>
    </citation>
    <scope>NUCLEOTIDE SEQUENCE [LARGE SCALE GENOMIC DNA]</scope>
</reference>
<accession>A0A0U1KU28</accession>
<keyword evidence="4 7" id="KW-0520">NAD</keyword>
<keyword evidence="3 7" id="KW-0805">Transcription regulation</keyword>
<evidence type="ECO:0000256" key="6">
    <source>
        <dbReference type="ARBA" id="ARBA00023163"/>
    </source>
</evidence>
<protein>
    <recommendedName>
        <fullName evidence="7">Redox-sensing transcriptional repressor Rex</fullName>
    </recommendedName>
</protein>
<sequence length="220" mass="24531">MFISREDISRLTIQRMVLYHSVLKLMQEEGITVCISKELGRRTGISPHLIRKDLAYFGGFGTKGVGYETDYLFRRIEEILGYDTSWNTVLVGLDMPTVVPVMCYSRLWPEAIKIVAIIDLGKKNQGMAVHNLGLTIEPIENIKDIICSRKITIGILAVPPSYAQKTANQLIRAGIKGIVNFSSFPIFAPEDIAITQVNMTSMFSQLTFDLKHVATNGSCS</sequence>
<dbReference type="GO" id="GO:0003677">
    <property type="term" value="F:DNA binding"/>
    <property type="evidence" value="ECO:0007669"/>
    <property type="project" value="UniProtKB-UniRule"/>
</dbReference>
<dbReference type="PANTHER" id="PTHR35786">
    <property type="entry name" value="REDOX-SENSING TRANSCRIPTIONAL REPRESSOR REX"/>
    <property type="match status" value="1"/>
</dbReference>
<evidence type="ECO:0000313" key="10">
    <source>
        <dbReference type="Proteomes" id="UP000049855"/>
    </source>
</evidence>
<dbReference type="RefSeq" id="WP_021169654.1">
    <property type="nucleotide sequence ID" value="NZ_CTRP01000003.1"/>
</dbReference>
<dbReference type="InterPro" id="IPR036291">
    <property type="entry name" value="NAD(P)-bd_dom_sf"/>
</dbReference>
<dbReference type="InterPro" id="IPR036388">
    <property type="entry name" value="WH-like_DNA-bd_sf"/>
</dbReference>
<dbReference type="GO" id="GO:0045892">
    <property type="term" value="P:negative regulation of DNA-templated transcription"/>
    <property type="evidence" value="ECO:0007669"/>
    <property type="project" value="InterPro"/>
</dbReference>
<dbReference type="SMART" id="SM00881">
    <property type="entry name" value="CoA_binding"/>
    <property type="match status" value="1"/>
</dbReference>
<dbReference type="InterPro" id="IPR036390">
    <property type="entry name" value="WH_DNA-bd_sf"/>
</dbReference>
<dbReference type="GO" id="GO:0005737">
    <property type="term" value="C:cytoplasm"/>
    <property type="evidence" value="ECO:0007669"/>
    <property type="project" value="UniProtKB-SubCell"/>
</dbReference>
<evidence type="ECO:0000259" key="8">
    <source>
        <dbReference type="SMART" id="SM00881"/>
    </source>
</evidence>